<proteinExistence type="predicted"/>
<comment type="caution">
    <text evidence="1">The sequence shown here is derived from an EMBL/GenBank/DDBJ whole genome shotgun (WGS) entry which is preliminary data.</text>
</comment>
<dbReference type="AlphaFoldDB" id="A0A8X6MCF4"/>
<evidence type="ECO:0000313" key="2">
    <source>
        <dbReference type="Proteomes" id="UP000887013"/>
    </source>
</evidence>
<reference evidence="1" key="1">
    <citation type="submission" date="2020-08" db="EMBL/GenBank/DDBJ databases">
        <title>Multicomponent nature underlies the extraordinary mechanical properties of spider dragline silk.</title>
        <authorList>
            <person name="Kono N."/>
            <person name="Nakamura H."/>
            <person name="Mori M."/>
            <person name="Yoshida Y."/>
            <person name="Ohtoshi R."/>
            <person name="Malay A.D."/>
            <person name="Moran D.A.P."/>
            <person name="Tomita M."/>
            <person name="Numata K."/>
            <person name="Arakawa K."/>
        </authorList>
    </citation>
    <scope>NUCLEOTIDE SEQUENCE</scope>
</reference>
<dbReference type="OrthoDB" id="10546184at2759"/>
<sequence>MGSRFLPVQSPEQTLEDDGLKMCMSRNRVKENKAWDPAIPTVQNNPAFHAPPGDGRIVQRNTTRNEENEQANEIRAAAKSHPQRRCRGVIVSVGCTEGIRCFSGAEPYQFRQRNTTNGRWERLSDVANRTLPRPTEVEASFYFQSINQSFSNGGEEKLDNDFPSRLNHATTVIPPRWYMKYKNGFKNQQPH</sequence>
<name>A0A8X6MCF4_NEPPI</name>
<keyword evidence="2" id="KW-1185">Reference proteome</keyword>
<organism evidence="1 2">
    <name type="scientific">Nephila pilipes</name>
    <name type="common">Giant wood spider</name>
    <name type="synonym">Nephila maculata</name>
    <dbReference type="NCBI Taxonomy" id="299642"/>
    <lineage>
        <taxon>Eukaryota</taxon>
        <taxon>Metazoa</taxon>
        <taxon>Ecdysozoa</taxon>
        <taxon>Arthropoda</taxon>
        <taxon>Chelicerata</taxon>
        <taxon>Arachnida</taxon>
        <taxon>Araneae</taxon>
        <taxon>Araneomorphae</taxon>
        <taxon>Entelegynae</taxon>
        <taxon>Araneoidea</taxon>
        <taxon>Nephilidae</taxon>
        <taxon>Nephila</taxon>
    </lineage>
</organism>
<dbReference type="EMBL" id="BMAW01090282">
    <property type="protein sequence ID" value="GFS44003.1"/>
    <property type="molecule type" value="Genomic_DNA"/>
</dbReference>
<accession>A0A8X6MCF4</accession>
<protein>
    <submittedName>
        <fullName evidence="1">Uncharacterized protein</fullName>
    </submittedName>
</protein>
<gene>
    <name evidence="1" type="ORF">NPIL_245911</name>
</gene>
<evidence type="ECO:0000313" key="1">
    <source>
        <dbReference type="EMBL" id="GFS44003.1"/>
    </source>
</evidence>
<dbReference type="Proteomes" id="UP000887013">
    <property type="component" value="Unassembled WGS sequence"/>
</dbReference>